<dbReference type="PROSITE" id="PS01076">
    <property type="entry name" value="ACETATE_KINASE_2"/>
    <property type="match status" value="1"/>
</dbReference>
<dbReference type="PANTHER" id="PTHR21060">
    <property type="entry name" value="ACETATE KINASE"/>
    <property type="match status" value="1"/>
</dbReference>
<evidence type="ECO:0000256" key="6">
    <source>
        <dbReference type="ARBA" id="ARBA00022777"/>
    </source>
</evidence>
<keyword evidence="3 9" id="KW-0808">Transferase</keyword>
<keyword evidence="2 9" id="KW-0963">Cytoplasm</keyword>
<keyword evidence="8 9" id="KW-0460">Magnesium</keyword>
<dbReference type="RefSeq" id="WP_103046166.1">
    <property type="nucleotide sequence ID" value="NZ_BAABBP010000004.1"/>
</dbReference>
<feature type="binding site" evidence="9">
    <location>
        <begin position="330"/>
        <end position="334"/>
    </location>
    <ligand>
        <name>ATP</name>
        <dbReference type="ChEBI" id="CHEBI:30616"/>
    </ligand>
</feature>
<gene>
    <name evidence="9" type="primary">ackA</name>
    <name evidence="11" type="ORF">GCM10022279_07130</name>
</gene>
<keyword evidence="7 9" id="KW-0067">ATP-binding</keyword>
<feature type="site" description="Transition state stabilizer" evidence="9">
    <location>
        <position position="241"/>
    </location>
</feature>
<dbReference type="EC" id="2.7.2.1" evidence="9"/>
<dbReference type="SUPFAM" id="SSF53067">
    <property type="entry name" value="Actin-like ATPase domain"/>
    <property type="match status" value="2"/>
</dbReference>
<feature type="active site" description="Proton donor/acceptor" evidence="9">
    <location>
        <position position="151"/>
    </location>
</feature>
<feature type="binding site" evidence="9">
    <location>
        <position position="7"/>
    </location>
    <ligand>
        <name>Mg(2+)</name>
        <dbReference type="ChEBI" id="CHEBI:18420"/>
    </ligand>
</feature>
<comment type="subcellular location">
    <subcellularLocation>
        <location evidence="9">Cytoplasm</location>
    </subcellularLocation>
</comment>
<feature type="binding site" evidence="9">
    <location>
        <position position="393"/>
    </location>
    <ligand>
        <name>Mg(2+)</name>
        <dbReference type="ChEBI" id="CHEBI:18420"/>
    </ligand>
</feature>
<dbReference type="Proteomes" id="UP001501627">
    <property type="component" value="Unassembled WGS sequence"/>
</dbReference>
<evidence type="ECO:0000256" key="1">
    <source>
        <dbReference type="ARBA" id="ARBA00008748"/>
    </source>
</evidence>
<comment type="function">
    <text evidence="9">Catalyzes the formation of acetyl phosphate from acetate and ATP. Can also catalyze the reverse reaction.</text>
</comment>
<keyword evidence="6 9" id="KW-0418">Kinase</keyword>
<dbReference type="EMBL" id="BAABBP010000004">
    <property type="protein sequence ID" value="GAA3986661.1"/>
    <property type="molecule type" value="Genomic_DNA"/>
</dbReference>
<sequence length="413" mass="43727">MAILAVNAGSSSLKFSLHPLKNGEVLPDILSGQVQGLEPGGTPALDWQLRGLHHHETLPPTDPEQAFAAALQRLGELLTTFEGAGARMQAVAHRVVHGGGVYTGSVLVTDAVLEQLARFNSMAPLHQPHNLLGIRRLRAAFSGVPQVACFDTAFHAHMPEVAAMFALPASVREQGVRRYGFHGLSYQYILSVLQKKTLRASGRVVMAHLGNGASLCAVRDGASVATTMGFSALDGLMMGTRSGALDPGVLLYLLEQGWERAQIEALLYKQSGLLGVSGISADMRRLRTEAADGNDDAHRAIDLFTHRVVRETGALTACLQGMDLLAFSGGIGENDAVLRAQVCAQLGWMGLRIDAGRNRLASGHDKGHGNGAASMAIHAADSRIEVWVVPTDEGRVAAREAAALLAAQQPISA</sequence>
<evidence type="ECO:0000256" key="7">
    <source>
        <dbReference type="ARBA" id="ARBA00022840"/>
    </source>
</evidence>
<feature type="site" description="Transition state stabilizer" evidence="9">
    <location>
        <position position="182"/>
    </location>
</feature>
<dbReference type="PRINTS" id="PR00471">
    <property type="entry name" value="ACETATEKNASE"/>
</dbReference>
<evidence type="ECO:0000313" key="11">
    <source>
        <dbReference type="EMBL" id="GAA3986661.1"/>
    </source>
</evidence>
<evidence type="ECO:0000256" key="9">
    <source>
        <dbReference type="HAMAP-Rule" id="MF_00020"/>
    </source>
</evidence>
<dbReference type="InterPro" id="IPR043129">
    <property type="entry name" value="ATPase_NBD"/>
</dbReference>
<feature type="binding site" evidence="9">
    <location>
        <position position="94"/>
    </location>
    <ligand>
        <name>substrate</name>
    </ligand>
</feature>
<keyword evidence="4 9" id="KW-0479">Metal-binding</keyword>
<feature type="binding site" evidence="9">
    <location>
        <begin position="208"/>
        <end position="212"/>
    </location>
    <ligand>
        <name>ATP</name>
        <dbReference type="ChEBI" id="CHEBI:30616"/>
    </ligand>
</feature>
<dbReference type="InterPro" id="IPR000890">
    <property type="entry name" value="Aliphatic_acid_kin_short-chain"/>
</dbReference>
<dbReference type="GO" id="GO:0016301">
    <property type="term" value="F:kinase activity"/>
    <property type="evidence" value="ECO:0007669"/>
    <property type="project" value="UniProtKB-KW"/>
</dbReference>
<evidence type="ECO:0000256" key="8">
    <source>
        <dbReference type="ARBA" id="ARBA00022842"/>
    </source>
</evidence>
<protein>
    <recommendedName>
        <fullName evidence="9">Acetate kinase</fullName>
        <ecNumber evidence="9">2.7.2.1</ecNumber>
    </recommendedName>
    <alternativeName>
        <fullName evidence="9">Acetokinase</fullName>
    </alternativeName>
</protein>
<evidence type="ECO:0000256" key="3">
    <source>
        <dbReference type="ARBA" id="ARBA00022679"/>
    </source>
</evidence>
<dbReference type="InterPro" id="IPR023865">
    <property type="entry name" value="Aliphatic_acid_kinase_CS"/>
</dbReference>
<dbReference type="HAMAP" id="MF_00020">
    <property type="entry name" value="Acetate_kinase"/>
    <property type="match status" value="1"/>
</dbReference>
<name>A0ABP7QQU5_9BURK</name>
<dbReference type="Gene3D" id="3.30.420.40">
    <property type="match status" value="2"/>
</dbReference>
<dbReference type="PIRSF" id="PIRSF000722">
    <property type="entry name" value="Acetate_prop_kin"/>
    <property type="match status" value="1"/>
</dbReference>
<proteinExistence type="inferred from homology"/>
<evidence type="ECO:0000256" key="4">
    <source>
        <dbReference type="ARBA" id="ARBA00022723"/>
    </source>
</evidence>
<dbReference type="NCBIfam" id="TIGR00016">
    <property type="entry name" value="ackA"/>
    <property type="match status" value="1"/>
</dbReference>
<comment type="catalytic activity">
    <reaction evidence="9">
        <text>acetate + ATP = acetyl phosphate + ADP</text>
        <dbReference type="Rhea" id="RHEA:11352"/>
        <dbReference type="ChEBI" id="CHEBI:22191"/>
        <dbReference type="ChEBI" id="CHEBI:30089"/>
        <dbReference type="ChEBI" id="CHEBI:30616"/>
        <dbReference type="ChEBI" id="CHEBI:456216"/>
        <dbReference type="EC" id="2.7.2.1"/>
    </reaction>
</comment>
<dbReference type="InterPro" id="IPR004372">
    <property type="entry name" value="Ac/propionate_kinase"/>
</dbReference>
<comment type="subunit">
    <text evidence="9">Homodimer.</text>
</comment>
<comment type="similarity">
    <text evidence="1 9 10">Belongs to the acetokinase family.</text>
</comment>
<evidence type="ECO:0000256" key="2">
    <source>
        <dbReference type="ARBA" id="ARBA00022490"/>
    </source>
</evidence>
<comment type="cofactor">
    <cofactor evidence="9">
        <name>Mg(2+)</name>
        <dbReference type="ChEBI" id="CHEBI:18420"/>
    </cofactor>
    <cofactor evidence="9">
        <name>Mn(2+)</name>
        <dbReference type="ChEBI" id="CHEBI:29035"/>
    </cofactor>
    <text evidence="9">Mg(2+). Can also accept Mn(2+).</text>
</comment>
<dbReference type="PROSITE" id="PS01075">
    <property type="entry name" value="ACETATE_KINASE_1"/>
    <property type="match status" value="1"/>
</dbReference>
<comment type="caution">
    <text evidence="11">The sequence shown here is derived from an EMBL/GenBank/DDBJ whole genome shotgun (WGS) entry which is preliminary data.</text>
</comment>
<comment type="pathway">
    <text evidence="9">Metabolic intermediate biosynthesis; acetyl-CoA biosynthesis; acetyl-CoA from acetate: step 1/2.</text>
</comment>
<feature type="binding site" evidence="9">
    <location>
        <begin position="282"/>
        <end position="284"/>
    </location>
    <ligand>
        <name>ATP</name>
        <dbReference type="ChEBI" id="CHEBI:30616"/>
    </ligand>
</feature>
<dbReference type="Pfam" id="PF00871">
    <property type="entry name" value="Acetate_kinase"/>
    <property type="match status" value="1"/>
</dbReference>
<keyword evidence="12" id="KW-1185">Reference proteome</keyword>
<evidence type="ECO:0000313" key="12">
    <source>
        <dbReference type="Proteomes" id="UP001501627"/>
    </source>
</evidence>
<accession>A0ABP7QQU5</accession>
<dbReference type="PANTHER" id="PTHR21060:SF21">
    <property type="entry name" value="ACETATE KINASE"/>
    <property type="match status" value="1"/>
</dbReference>
<feature type="binding site" evidence="9">
    <location>
        <position position="14"/>
    </location>
    <ligand>
        <name>ATP</name>
        <dbReference type="ChEBI" id="CHEBI:30616"/>
    </ligand>
</feature>
<keyword evidence="5 9" id="KW-0547">Nucleotide-binding</keyword>
<evidence type="ECO:0000256" key="10">
    <source>
        <dbReference type="RuleBase" id="RU003835"/>
    </source>
</evidence>
<organism evidence="11 12">
    <name type="scientific">Comamonas faecalis</name>
    <dbReference type="NCBI Taxonomy" id="1387849"/>
    <lineage>
        <taxon>Bacteria</taxon>
        <taxon>Pseudomonadati</taxon>
        <taxon>Pseudomonadota</taxon>
        <taxon>Betaproteobacteria</taxon>
        <taxon>Burkholderiales</taxon>
        <taxon>Comamonadaceae</taxon>
        <taxon>Comamonas</taxon>
    </lineage>
</organism>
<reference evidence="12" key="1">
    <citation type="journal article" date="2019" name="Int. J. Syst. Evol. Microbiol.">
        <title>The Global Catalogue of Microorganisms (GCM) 10K type strain sequencing project: providing services to taxonomists for standard genome sequencing and annotation.</title>
        <authorList>
            <consortium name="The Broad Institute Genomics Platform"/>
            <consortium name="The Broad Institute Genome Sequencing Center for Infectious Disease"/>
            <person name="Wu L."/>
            <person name="Ma J."/>
        </authorList>
    </citation>
    <scope>NUCLEOTIDE SEQUENCE [LARGE SCALE GENOMIC DNA]</scope>
    <source>
        <strain evidence="12">JCM 17561</strain>
    </source>
</reference>
<evidence type="ECO:0000256" key="5">
    <source>
        <dbReference type="ARBA" id="ARBA00022741"/>
    </source>
</evidence>